<dbReference type="PANTHER" id="PTHR30146:SF109">
    <property type="entry name" value="HTH-TYPE TRANSCRIPTIONAL REGULATOR GALS"/>
    <property type="match status" value="1"/>
</dbReference>
<dbReference type="InterPro" id="IPR036390">
    <property type="entry name" value="WH_DNA-bd_sf"/>
</dbReference>
<evidence type="ECO:0000256" key="3">
    <source>
        <dbReference type="ARBA" id="ARBA00023163"/>
    </source>
</evidence>
<dbReference type="CDD" id="cd06267">
    <property type="entry name" value="PBP1_LacI_sugar_binding-like"/>
    <property type="match status" value="1"/>
</dbReference>
<evidence type="ECO:0000259" key="4">
    <source>
        <dbReference type="PROSITE" id="PS50949"/>
    </source>
</evidence>
<dbReference type="Pfam" id="PF00392">
    <property type="entry name" value="GntR"/>
    <property type="match status" value="1"/>
</dbReference>
<dbReference type="Gene3D" id="3.40.50.2300">
    <property type="match status" value="2"/>
</dbReference>
<name>A0A4V2Z2M2_9ACTN</name>
<protein>
    <submittedName>
        <fullName evidence="5">GntR family transcriptional regulator</fullName>
    </submittedName>
</protein>
<dbReference type="InterPro" id="IPR028082">
    <property type="entry name" value="Peripla_BP_I"/>
</dbReference>
<evidence type="ECO:0000256" key="2">
    <source>
        <dbReference type="ARBA" id="ARBA00023125"/>
    </source>
</evidence>
<evidence type="ECO:0000313" key="6">
    <source>
        <dbReference type="Proteomes" id="UP000294739"/>
    </source>
</evidence>
<dbReference type="OrthoDB" id="3252280at2"/>
<dbReference type="PANTHER" id="PTHR30146">
    <property type="entry name" value="LACI-RELATED TRANSCRIPTIONAL REPRESSOR"/>
    <property type="match status" value="1"/>
</dbReference>
<dbReference type="EMBL" id="SMKZ01000019">
    <property type="protein sequence ID" value="TDE09338.1"/>
    <property type="molecule type" value="Genomic_DNA"/>
</dbReference>
<reference evidence="5 6" key="1">
    <citation type="submission" date="2019-03" db="EMBL/GenBank/DDBJ databases">
        <title>Draft genome sequences of novel Actinobacteria.</title>
        <authorList>
            <person name="Sahin N."/>
            <person name="Ay H."/>
            <person name="Saygin H."/>
        </authorList>
    </citation>
    <scope>NUCLEOTIDE SEQUENCE [LARGE SCALE GENOMIC DNA]</scope>
    <source>
        <strain evidence="5 6">5K138</strain>
    </source>
</reference>
<gene>
    <name evidence="5" type="ORF">E1269_14700</name>
</gene>
<dbReference type="Gene3D" id="1.10.10.10">
    <property type="entry name" value="Winged helix-like DNA-binding domain superfamily/Winged helix DNA-binding domain"/>
    <property type="match status" value="1"/>
</dbReference>
<dbReference type="AlphaFoldDB" id="A0A4V2Z2M2"/>
<feature type="domain" description="HTH gntR-type" evidence="4">
    <location>
        <begin position="6"/>
        <end position="74"/>
    </location>
</feature>
<evidence type="ECO:0000313" key="5">
    <source>
        <dbReference type="EMBL" id="TDE09338.1"/>
    </source>
</evidence>
<keyword evidence="2" id="KW-0238">DNA-binding</keyword>
<dbReference type="Pfam" id="PF13377">
    <property type="entry name" value="Peripla_BP_3"/>
    <property type="match status" value="1"/>
</dbReference>
<dbReference type="InterPro" id="IPR000524">
    <property type="entry name" value="Tscrpt_reg_HTH_GntR"/>
</dbReference>
<dbReference type="InterPro" id="IPR046335">
    <property type="entry name" value="LacI/GalR-like_sensor"/>
</dbReference>
<dbReference type="InterPro" id="IPR036388">
    <property type="entry name" value="WH-like_DNA-bd_sf"/>
</dbReference>
<keyword evidence="3" id="KW-0804">Transcription</keyword>
<organism evidence="5 6">
    <name type="scientific">Jiangella asiatica</name>
    <dbReference type="NCBI Taxonomy" id="2530372"/>
    <lineage>
        <taxon>Bacteria</taxon>
        <taxon>Bacillati</taxon>
        <taxon>Actinomycetota</taxon>
        <taxon>Actinomycetes</taxon>
        <taxon>Jiangellales</taxon>
        <taxon>Jiangellaceae</taxon>
        <taxon>Jiangella</taxon>
    </lineage>
</organism>
<evidence type="ECO:0000256" key="1">
    <source>
        <dbReference type="ARBA" id="ARBA00023015"/>
    </source>
</evidence>
<dbReference type="SMART" id="SM00345">
    <property type="entry name" value="HTH_GNTR"/>
    <property type="match status" value="1"/>
</dbReference>
<dbReference type="PROSITE" id="PS50949">
    <property type="entry name" value="HTH_GNTR"/>
    <property type="match status" value="1"/>
</dbReference>
<sequence length="367" mass="40140">MRYDLSMKFQLVADQVRQDILAGRWPVGSRLPTEQELLRTHQVSLNTVRRALDVLVKEGLVERRQGSGTFVRAVPPNGARRPRFVGVVVPTTGHIYAGVIEGIESVAATAGVRVVLASSEYNLGQEAARMRELLDMGVDGLLLVPNLHRVDQPNDYVNQLRALPVPYVLVERRLPNPPPDDPTRYVCTNHVGGVHLAVRHLVELGHERLGYLGQLHSSTADTVVTGFERAITHFSLPRVASAIQREDSWPTDQLAAYAQTCIAEGVTAVFSLSDRDATRLLPLARQAGLSVPDRLSVIAYNDDVAELAEVPLTTISRPAAEIGRLAADSLLRQIQQGPDAPIQQIHIQPRLLVRESCAPVPAKALLG</sequence>
<keyword evidence="6" id="KW-1185">Reference proteome</keyword>
<dbReference type="GO" id="GO:0003700">
    <property type="term" value="F:DNA-binding transcription factor activity"/>
    <property type="evidence" value="ECO:0007669"/>
    <property type="project" value="InterPro"/>
</dbReference>
<proteinExistence type="predicted"/>
<dbReference type="Proteomes" id="UP000294739">
    <property type="component" value="Unassembled WGS sequence"/>
</dbReference>
<accession>A0A4V2Z2M2</accession>
<comment type="caution">
    <text evidence="5">The sequence shown here is derived from an EMBL/GenBank/DDBJ whole genome shotgun (WGS) entry which is preliminary data.</text>
</comment>
<keyword evidence="1" id="KW-0805">Transcription regulation</keyword>
<dbReference type="InParanoid" id="A0A4V2Z2M2"/>
<dbReference type="GO" id="GO:0000976">
    <property type="term" value="F:transcription cis-regulatory region binding"/>
    <property type="evidence" value="ECO:0007669"/>
    <property type="project" value="TreeGrafter"/>
</dbReference>
<dbReference type="PRINTS" id="PR00035">
    <property type="entry name" value="HTHGNTR"/>
</dbReference>
<dbReference type="SUPFAM" id="SSF53822">
    <property type="entry name" value="Periplasmic binding protein-like I"/>
    <property type="match status" value="1"/>
</dbReference>
<dbReference type="SUPFAM" id="SSF46785">
    <property type="entry name" value="Winged helix' DNA-binding domain"/>
    <property type="match status" value="1"/>
</dbReference>
<dbReference type="CDD" id="cd07377">
    <property type="entry name" value="WHTH_GntR"/>
    <property type="match status" value="1"/>
</dbReference>